<dbReference type="PANTHER" id="PTHR38045:SF1">
    <property type="entry name" value="HEPARINASE II_III-LIKE PROTEIN"/>
    <property type="match status" value="1"/>
</dbReference>
<organism evidence="3 4">
    <name type="scientific">Paenibacillus marchantiophytorum</name>
    <dbReference type="NCBI Taxonomy" id="1619310"/>
    <lineage>
        <taxon>Bacteria</taxon>
        <taxon>Bacillati</taxon>
        <taxon>Bacillota</taxon>
        <taxon>Bacilli</taxon>
        <taxon>Bacillales</taxon>
        <taxon>Paenibacillaceae</taxon>
        <taxon>Paenibacillus</taxon>
    </lineage>
</organism>
<comment type="subcellular location">
    <subcellularLocation>
        <location evidence="1">Cell envelope</location>
    </subcellularLocation>
</comment>
<proteinExistence type="predicted"/>
<gene>
    <name evidence="3" type="ORF">GCM10008018_59820</name>
</gene>
<accession>A0ABQ1FDF7</accession>
<evidence type="ECO:0000313" key="3">
    <source>
        <dbReference type="EMBL" id="GGA05908.1"/>
    </source>
</evidence>
<dbReference type="SUPFAM" id="SSF48230">
    <property type="entry name" value="Chondroitin AC/alginate lyase"/>
    <property type="match status" value="1"/>
</dbReference>
<reference evidence="4" key="1">
    <citation type="journal article" date="2019" name="Int. J. Syst. Evol. Microbiol.">
        <title>The Global Catalogue of Microorganisms (GCM) 10K type strain sequencing project: providing services to taxonomists for standard genome sequencing and annotation.</title>
        <authorList>
            <consortium name="The Broad Institute Genomics Platform"/>
            <consortium name="The Broad Institute Genome Sequencing Center for Infectious Disease"/>
            <person name="Wu L."/>
            <person name="Ma J."/>
        </authorList>
    </citation>
    <scope>NUCLEOTIDE SEQUENCE [LARGE SCALE GENOMIC DNA]</scope>
    <source>
        <strain evidence="4">CGMCC 1.15043</strain>
    </source>
</reference>
<comment type="caution">
    <text evidence="3">The sequence shown here is derived from an EMBL/GenBank/DDBJ whole genome shotgun (WGS) entry which is preliminary data.</text>
</comment>
<dbReference type="Gene3D" id="2.70.98.70">
    <property type="match status" value="1"/>
</dbReference>
<dbReference type="EMBL" id="BMHE01000049">
    <property type="protein sequence ID" value="GGA05908.1"/>
    <property type="molecule type" value="Genomic_DNA"/>
</dbReference>
<dbReference type="InterPro" id="IPR012480">
    <property type="entry name" value="Hepar_II_III_C"/>
</dbReference>
<dbReference type="Gene3D" id="1.50.10.100">
    <property type="entry name" value="Chondroitin AC/alginate lyase"/>
    <property type="match status" value="1"/>
</dbReference>
<sequence length="609" mass="69032">MQLLLNGEAPEQVKARLLQGRHGAELVEEIRAEGSKLLETSMPELSYALFRLYADKGSRIEYEQVYFRRRNRLTTFGLLAWLEEEKGVYTEALMNTIWSILDEYTWCLPAHIMQGPEMREQGAEAITGSPSPEGLSRGAEEAFTIDLFSAETAFALSEISVLLGEALPALLRVRIREEVLRRVLRPLMTQAPSRWETQTHNWASVCGGSIAAAAIYLLPDEAELAAVLTRVFPALASYLSGFEEDGACTEGYMYWQYGFGYFTYAADLIKQRTGGAVDWFQDDKVRQIALFQQKCFMDGRKVVNFSDSHWQAGIFMGLSSYLKQLYPEIEHPELSLRAGFRDDHCSRWAPALRNLLWSREDAGGSPWPTASYYLPDAQWLISKQIQPAGTFVFAAKGGHNDEPHNHNDLGNFLVYAQGETLLADLGSGRYTRAYFGPERYEILCNGSQGHSVPILDGLYQQAGADYRAKVLESSQTDAQDVFVVDIAGAYGLAKLQELVRRFTWSKTVPPTLEVSDSFLYAEAPESVVERFLSWHSPRQLEDGRILIAPTNEARLYMTYDQSQFDWSVQTFIHDDHYENRRECYALDFTWKLSQQGNLSVSTTFQFTFE</sequence>
<keyword evidence="4" id="KW-1185">Reference proteome</keyword>
<evidence type="ECO:0000313" key="4">
    <source>
        <dbReference type="Proteomes" id="UP000615455"/>
    </source>
</evidence>
<name>A0ABQ1FDF7_9BACL</name>
<protein>
    <submittedName>
        <fullName evidence="3">Heparinase</fullName>
    </submittedName>
</protein>
<dbReference type="PANTHER" id="PTHR38045">
    <property type="entry name" value="CHROMOSOME 1, WHOLE GENOME SHOTGUN SEQUENCE"/>
    <property type="match status" value="1"/>
</dbReference>
<dbReference type="Proteomes" id="UP000615455">
    <property type="component" value="Unassembled WGS sequence"/>
</dbReference>
<dbReference type="InterPro" id="IPR008929">
    <property type="entry name" value="Chondroitin_lyas"/>
</dbReference>
<evidence type="ECO:0000256" key="1">
    <source>
        <dbReference type="ARBA" id="ARBA00004196"/>
    </source>
</evidence>
<dbReference type="Pfam" id="PF07940">
    <property type="entry name" value="Hepar_II_III_C"/>
    <property type="match status" value="1"/>
</dbReference>
<evidence type="ECO:0000259" key="2">
    <source>
        <dbReference type="Pfam" id="PF07940"/>
    </source>
</evidence>
<feature type="domain" description="Heparinase II/III-like C-terminal" evidence="2">
    <location>
        <begin position="396"/>
        <end position="525"/>
    </location>
</feature>